<evidence type="ECO:0008006" key="3">
    <source>
        <dbReference type="Google" id="ProtNLM"/>
    </source>
</evidence>
<evidence type="ECO:0000313" key="1">
    <source>
        <dbReference type="EMBL" id="KAJ8895526.1"/>
    </source>
</evidence>
<gene>
    <name evidence="1" type="ORF">PR048_000862</name>
</gene>
<reference evidence="1 2" key="1">
    <citation type="submission" date="2023-02" db="EMBL/GenBank/DDBJ databases">
        <title>LHISI_Scaffold_Assembly.</title>
        <authorList>
            <person name="Stuart O.P."/>
            <person name="Cleave R."/>
            <person name="Magrath M.J.L."/>
            <person name="Mikheyev A.S."/>
        </authorList>
    </citation>
    <scope>NUCLEOTIDE SEQUENCE [LARGE SCALE GENOMIC DNA]</scope>
    <source>
        <strain evidence="1">Daus_M_001</strain>
        <tissue evidence="1">Leg muscle</tissue>
    </source>
</reference>
<sequence>MATTIITNVTGKTSSDELNKFLTYTVQEASADSLYRHMTKTLTEADIPYKDNMIRFACDGANVTTGTHNSLSTILTHDIPNLFTMKCVCHSFHLCASYVCMKLPRAVEDLARDVYNYFQCSPKCIGSLAEFQEFVNMKPHKMLYPSQTRWLSLQAVVSQLLEQYDTLKLFFTDAVFTDRLQAAETILNMLNDPVQKLYLIFLSLCLKSLIN</sequence>
<dbReference type="Proteomes" id="UP001159363">
    <property type="component" value="Chromosome 1"/>
</dbReference>
<name>A0ABQ9IFT6_9NEOP</name>
<dbReference type="EMBL" id="JARBHB010000001">
    <property type="protein sequence ID" value="KAJ8895526.1"/>
    <property type="molecule type" value="Genomic_DNA"/>
</dbReference>
<evidence type="ECO:0000313" key="2">
    <source>
        <dbReference type="Proteomes" id="UP001159363"/>
    </source>
</evidence>
<accession>A0ABQ9IFT6</accession>
<dbReference type="PANTHER" id="PTHR37162">
    <property type="entry name" value="HAT FAMILY DIMERISATION DOMAINCONTAINING PROTEIN-RELATED"/>
    <property type="match status" value="1"/>
</dbReference>
<comment type="caution">
    <text evidence="1">The sequence shown here is derived from an EMBL/GenBank/DDBJ whole genome shotgun (WGS) entry which is preliminary data.</text>
</comment>
<protein>
    <recommendedName>
        <fullName evidence="3">DUF4371 domain-containing protein</fullName>
    </recommendedName>
</protein>
<keyword evidence="2" id="KW-1185">Reference proteome</keyword>
<organism evidence="1 2">
    <name type="scientific">Dryococelus australis</name>
    <dbReference type="NCBI Taxonomy" id="614101"/>
    <lineage>
        <taxon>Eukaryota</taxon>
        <taxon>Metazoa</taxon>
        <taxon>Ecdysozoa</taxon>
        <taxon>Arthropoda</taxon>
        <taxon>Hexapoda</taxon>
        <taxon>Insecta</taxon>
        <taxon>Pterygota</taxon>
        <taxon>Neoptera</taxon>
        <taxon>Polyneoptera</taxon>
        <taxon>Phasmatodea</taxon>
        <taxon>Verophasmatodea</taxon>
        <taxon>Anareolatae</taxon>
        <taxon>Phasmatidae</taxon>
        <taxon>Eurycanthinae</taxon>
        <taxon>Dryococelus</taxon>
    </lineage>
</organism>
<dbReference type="PANTHER" id="PTHR37162:SF1">
    <property type="entry name" value="BED-TYPE DOMAIN-CONTAINING PROTEIN"/>
    <property type="match status" value="1"/>
</dbReference>
<proteinExistence type="predicted"/>